<keyword evidence="2" id="KW-1185">Reference proteome</keyword>
<dbReference type="Proteomes" id="UP000683360">
    <property type="component" value="Unassembled WGS sequence"/>
</dbReference>
<gene>
    <name evidence="1" type="ORF">MEDL_19187</name>
</gene>
<protein>
    <submittedName>
        <fullName evidence="1">Uncharacterized protein</fullName>
    </submittedName>
</protein>
<dbReference type="EMBL" id="CAJPWZ010000983">
    <property type="protein sequence ID" value="CAG2204763.1"/>
    <property type="molecule type" value="Genomic_DNA"/>
</dbReference>
<sequence length="241" mass="27709">MNGPQWLTDERKWPTWTGHVEISTQLSNITGPKTHRSDDKIPSDPPRISQIIDMNRYSDLNKLLTVTGYALKFVKNCQKKRPYRLRSSQGDRNLRTSLTKEDISLAMDLWIKDTQQDRFVKELEHISLNPKVKSLPLVQQLRLYLDENGIIRYLQSAPDHEFKWIMHYQDHLTKSVLRALKSKRAAKVAYKLLDIFLLFGVEVGNFGYGVRTIAGNLSGVLSRNQLESISDSSLSVTQIPD</sequence>
<evidence type="ECO:0000313" key="1">
    <source>
        <dbReference type="EMBL" id="CAG2204763.1"/>
    </source>
</evidence>
<organism evidence="1 2">
    <name type="scientific">Mytilus edulis</name>
    <name type="common">Blue mussel</name>
    <dbReference type="NCBI Taxonomy" id="6550"/>
    <lineage>
        <taxon>Eukaryota</taxon>
        <taxon>Metazoa</taxon>
        <taxon>Spiralia</taxon>
        <taxon>Lophotrochozoa</taxon>
        <taxon>Mollusca</taxon>
        <taxon>Bivalvia</taxon>
        <taxon>Autobranchia</taxon>
        <taxon>Pteriomorphia</taxon>
        <taxon>Mytilida</taxon>
        <taxon>Mytiloidea</taxon>
        <taxon>Mytilidae</taxon>
        <taxon>Mytilinae</taxon>
        <taxon>Mytilus</taxon>
    </lineage>
</organism>
<reference evidence="1" key="1">
    <citation type="submission" date="2021-03" db="EMBL/GenBank/DDBJ databases">
        <authorList>
            <person name="Bekaert M."/>
        </authorList>
    </citation>
    <scope>NUCLEOTIDE SEQUENCE</scope>
</reference>
<name>A0A8S3RI44_MYTED</name>
<accession>A0A8S3RI44</accession>
<comment type="caution">
    <text evidence="1">The sequence shown here is derived from an EMBL/GenBank/DDBJ whole genome shotgun (WGS) entry which is preliminary data.</text>
</comment>
<evidence type="ECO:0000313" key="2">
    <source>
        <dbReference type="Proteomes" id="UP000683360"/>
    </source>
</evidence>
<proteinExistence type="predicted"/>
<dbReference type="AlphaFoldDB" id="A0A8S3RI44"/>
<dbReference type="OrthoDB" id="6434594at2759"/>